<evidence type="ECO:0008006" key="3">
    <source>
        <dbReference type="Google" id="ProtNLM"/>
    </source>
</evidence>
<reference evidence="1 2" key="1">
    <citation type="submission" date="2021-12" db="EMBL/GenBank/DDBJ databases">
        <title>Genome sequencing of bacteria with rrn-lacking chromosome and rrn-plasmid.</title>
        <authorList>
            <person name="Anda M."/>
            <person name="Iwasaki W."/>
        </authorList>
    </citation>
    <scope>NUCLEOTIDE SEQUENCE [LARGE SCALE GENOMIC DNA]</scope>
    <source>
        <strain evidence="1 2">DSM 100852</strain>
    </source>
</reference>
<keyword evidence="2" id="KW-1185">Reference proteome</keyword>
<evidence type="ECO:0000313" key="1">
    <source>
        <dbReference type="EMBL" id="BDD08490.1"/>
    </source>
</evidence>
<gene>
    <name evidence="1" type="ORF">FUAX_09220</name>
</gene>
<sequence length="188" mass="22135">MSLIRVFLLIFPLIFFACASNIKPITFDAPMSGTYKVPIDSVRTFELFQQRFWKAESKMKNPVFLIPFDVRKGRFTNSEKASFYVPLRAEAYADTQWTRCYPLKSCYWVYSMESDSVVRRRLRSDLGSKKSPSINIMMELDQLLTSIERLMGLIIKEYDFIHRKKREAQPLNITLFEIESLPDLSRVY</sequence>
<dbReference type="AlphaFoldDB" id="A0AAU9D8B4"/>
<name>A0AAU9D8B4_9BACT</name>
<dbReference type="PROSITE" id="PS51257">
    <property type="entry name" value="PROKAR_LIPOPROTEIN"/>
    <property type="match status" value="1"/>
</dbReference>
<dbReference type="RefSeq" id="WP_338393748.1">
    <property type="nucleotide sequence ID" value="NZ_AP025314.1"/>
</dbReference>
<dbReference type="Proteomes" id="UP001348817">
    <property type="component" value="Chromosome"/>
</dbReference>
<organism evidence="1 2">
    <name type="scientific">Fulvitalea axinellae</name>
    <dbReference type="NCBI Taxonomy" id="1182444"/>
    <lineage>
        <taxon>Bacteria</taxon>
        <taxon>Pseudomonadati</taxon>
        <taxon>Bacteroidota</taxon>
        <taxon>Cytophagia</taxon>
        <taxon>Cytophagales</taxon>
        <taxon>Persicobacteraceae</taxon>
        <taxon>Fulvitalea</taxon>
    </lineage>
</organism>
<dbReference type="KEGG" id="fax:FUAX_09220"/>
<evidence type="ECO:0000313" key="2">
    <source>
        <dbReference type="Proteomes" id="UP001348817"/>
    </source>
</evidence>
<protein>
    <recommendedName>
        <fullName evidence="3">DUF4136 domain-containing protein</fullName>
    </recommendedName>
</protein>
<dbReference type="EMBL" id="AP025314">
    <property type="protein sequence ID" value="BDD08490.1"/>
    <property type="molecule type" value="Genomic_DNA"/>
</dbReference>
<accession>A0AAU9D8B4</accession>
<proteinExistence type="predicted"/>